<reference evidence="13 14" key="1">
    <citation type="journal article" date="2016" name="Nat. Commun.">
        <title>Thousands of microbial genomes shed light on interconnected biogeochemical processes in an aquifer system.</title>
        <authorList>
            <person name="Anantharaman K."/>
            <person name="Brown C.T."/>
            <person name="Hug L.A."/>
            <person name="Sharon I."/>
            <person name="Castelle C.J."/>
            <person name="Probst A.J."/>
            <person name="Thomas B.C."/>
            <person name="Singh A."/>
            <person name="Wilkins M.J."/>
            <person name="Karaoz U."/>
            <person name="Brodie E.L."/>
            <person name="Williams K.H."/>
            <person name="Hubbard S.S."/>
            <person name="Banfield J.F."/>
        </authorList>
    </citation>
    <scope>NUCLEOTIDE SEQUENCE [LARGE SCALE GENOMIC DNA]</scope>
</reference>
<evidence type="ECO:0000256" key="7">
    <source>
        <dbReference type="ARBA" id="ARBA00023010"/>
    </source>
</evidence>
<keyword evidence="8 9" id="KW-0472">Membrane</keyword>
<keyword evidence="7 9" id="KW-0811">Translocation</keyword>
<evidence type="ECO:0000256" key="2">
    <source>
        <dbReference type="ARBA" id="ARBA00022448"/>
    </source>
</evidence>
<dbReference type="Gene3D" id="3.30.70.3220">
    <property type="match status" value="1"/>
</dbReference>
<accession>A0A1F7X0S9</accession>
<evidence type="ECO:0000256" key="8">
    <source>
        <dbReference type="ARBA" id="ARBA00023136"/>
    </source>
</evidence>
<dbReference type="EMBL" id="MGFP01000045">
    <property type="protein sequence ID" value="OGM08571.1"/>
    <property type="molecule type" value="Genomic_DNA"/>
</dbReference>
<keyword evidence="3 9" id="KW-1003">Cell membrane</keyword>
<evidence type="ECO:0000256" key="5">
    <source>
        <dbReference type="ARBA" id="ARBA00022927"/>
    </source>
</evidence>
<feature type="transmembrane region" description="Helical" evidence="9">
    <location>
        <begin position="385"/>
        <end position="403"/>
    </location>
</feature>
<comment type="caution">
    <text evidence="9">Lacks conserved residue(s) required for the propagation of feature annotation.</text>
</comment>
<evidence type="ECO:0000256" key="3">
    <source>
        <dbReference type="ARBA" id="ARBA00022475"/>
    </source>
</evidence>
<dbReference type="HAMAP" id="MF_01463_B">
    <property type="entry name" value="SecD_B"/>
    <property type="match status" value="1"/>
</dbReference>
<feature type="transmembrane region" description="Helical" evidence="9">
    <location>
        <begin position="306"/>
        <end position="326"/>
    </location>
</feature>
<evidence type="ECO:0000313" key="14">
    <source>
        <dbReference type="Proteomes" id="UP000179219"/>
    </source>
</evidence>
<comment type="similarity">
    <text evidence="9">Belongs to the SecD/SecF family. SecD subfamily.</text>
</comment>
<dbReference type="InterPro" id="IPR055344">
    <property type="entry name" value="SecD_SecF_C_bact"/>
</dbReference>
<dbReference type="AlphaFoldDB" id="A0A1F7X0S9"/>
<evidence type="ECO:0000256" key="9">
    <source>
        <dbReference type="HAMAP-Rule" id="MF_01463"/>
    </source>
</evidence>
<keyword evidence="4 9" id="KW-0812">Transmembrane</keyword>
<keyword evidence="5 9" id="KW-0653">Protein transport</keyword>
<dbReference type="NCBIfam" id="TIGR00916">
    <property type="entry name" value="2A0604s01"/>
    <property type="match status" value="1"/>
</dbReference>
<evidence type="ECO:0000256" key="1">
    <source>
        <dbReference type="ARBA" id="ARBA00004651"/>
    </source>
</evidence>
<evidence type="ECO:0000313" key="13">
    <source>
        <dbReference type="EMBL" id="OGM08571.1"/>
    </source>
</evidence>
<dbReference type="GO" id="GO:0015450">
    <property type="term" value="F:protein-transporting ATPase activity"/>
    <property type="evidence" value="ECO:0007669"/>
    <property type="project" value="InterPro"/>
</dbReference>
<keyword evidence="2 9" id="KW-0813">Transport</keyword>
<gene>
    <name evidence="9" type="primary">secD</name>
    <name evidence="13" type="ORF">A2159_03520</name>
</gene>
<dbReference type="PANTHER" id="PTHR30081:SF1">
    <property type="entry name" value="PROTEIN TRANSLOCASE SUBUNIT SECD"/>
    <property type="match status" value="1"/>
</dbReference>
<feature type="transmembrane region" description="Helical" evidence="9">
    <location>
        <begin position="409"/>
        <end position="430"/>
    </location>
</feature>
<evidence type="ECO:0000259" key="12">
    <source>
        <dbReference type="Pfam" id="PF22599"/>
    </source>
</evidence>
<evidence type="ECO:0000256" key="4">
    <source>
        <dbReference type="ARBA" id="ARBA00022692"/>
    </source>
</evidence>
<evidence type="ECO:0000259" key="10">
    <source>
        <dbReference type="Pfam" id="PF02355"/>
    </source>
</evidence>
<evidence type="ECO:0000259" key="11">
    <source>
        <dbReference type="Pfam" id="PF21760"/>
    </source>
</evidence>
<dbReference type="InterPro" id="IPR054384">
    <property type="entry name" value="SecDF_P1_head"/>
</dbReference>
<dbReference type="InterPro" id="IPR048634">
    <property type="entry name" value="SecD_SecF_C"/>
</dbReference>
<feature type="transmembrane region" description="Helical" evidence="9">
    <location>
        <begin position="283"/>
        <end position="301"/>
    </location>
</feature>
<dbReference type="Proteomes" id="UP000179219">
    <property type="component" value="Unassembled WGS sequence"/>
</dbReference>
<proteinExistence type="inferred from homology"/>
<protein>
    <recommendedName>
        <fullName evidence="9">Protein translocase subunit SecD</fullName>
    </recommendedName>
</protein>
<dbReference type="InterPro" id="IPR048631">
    <property type="entry name" value="SecD_1st"/>
</dbReference>
<dbReference type="SUPFAM" id="SSF82866">
    <property type="entry name" value="Multidrug efflux transporter AcrB transmembrane domain"/>
    <property type="match status" value="1"/>
</dbReference>
<evidence type="ECO:0000256" key="6">
    <source>
        <dbReference type="ARBA" id="ARBA00022989"/>
    </source>
</evidence>
<comment type="subunit">
    <text evidence="9">Forms a complex with SecF. Part of the essential Sec protein translocation apparatus which comprises SecA, SecYEG and auxiliary proteins SecDF. Other proteins may also be involved.</text>
</comment>
<dbReference type="InterPro" id="IPR022813">
    <property type="entry name" value="SecD/SecF_arch_bac"/>
</dbReference>
<comment type="function">
    <text evidence="9">Part of the Sec protein translocase complex. Interacts with the SecYEG preprotein conducting channel. SecDF uses the proton motive force (PMF) to complete protein translocation after the ATP-dependent function of SecA.</text>
</comment>
<dbReference type="Gene3D" id="1.20.1640.10">
    <property type="entry name" value="Multidrug efflux transporter AcrB transmembrane domain"/>
    <property type="match status" value="1"/>
</dbReference>
<keyword evidence="6 9" id="KW-1133">Transmembrane helix</keyword>
<dbReference type="PANTHER" id="PTHR30081">
    <property type="entry name" value="PROTEIN-EXPORT MEMBRANE PROTEIN SEC"/>
    <property type="match status" value="1"/>
</dbReference>
<dbReference type="GO" id="GO:0043952">
    <property type="term" value="P:protein transport by the Sec complex"/>
    <property type="evidence" value="ECO:0007669"/>
    <property type="project" value="UniProtKB-UniRule"/>
</dbReference>
<comment type="subcellular location">
    <subcellularLocation>
        <location evidence="1 9">Cell membrane</location>
        <topology evidence="1 9">Multi-pass membrane protein</topology>
    </subcellularLocation>
</comment>
<dbReference type="Pfam" id="PF02355">
    <property type="entry name" value="SecD_SecF_C"/>
    <property type="match status" value="1"/>
</dbReference>
<sequence>MKISPLKKVIIIFLFSILAVYISLPKEVPINIKFLNFSTQAKIVRKDLDIKFGKVNIQKKLDLILGLDLAGGSHLVFEADTSKLSGEDKKQALESLRNVIERRVNLFGVSEPNVQNSTFEEKDRIIVELPGIKNTKDAISLIGQTAQLIFGEVGTQDNRSFFIPSDLTGADLKKSAVIFDKNTGKPVVQLEFSADGASKFEKLTEKNVGKPLPIFLDNAPISSPIVQEKISGGSAVISGDFSLDQAKNLSIQLNAGALPVNISLIEQRTVGASLGSESINRSITAGLIGLLMVIIFMILAYGKLGLIASIALIIFGVITLSLYKLIPVVLTLPGIAGFLLSVGMAVDSNILIFERFKEEKVKRNFADALEISFGRAWDSIRDANIATLVTAFILANPLDFSFLHTSGPVRGFAMTLSLGIAISLFTGIVVSRNLLRVFIKEYKPNR</sequence>
<name>A0A1F7X0S9_9BACT</name>
<feature type="transmembrane region" description="Helical" evidence="9">
    <location>
        <begin position="332"/>
        <end position="353"/>
    </location>
</feature>
<dbReference type="NCBIfam" id="TIGR01129">
    <property type="entry name" value="secD"/>
    <property type="match status" value="1"/>
</dbReference>
<feature type="domain" description="Protein translocase subunit SecDF P1" evidence="11">
    <location>
        <begin position="95"/>
        <end position="153"/>
    </location>
</feature>
<comment type="caution">
    <text evidence="13">The sequence shown here is derived from an EMBL/GenBank/DDBJ whole genome shotgun (WGS) entry which is preliminary data.</text>
</comment>
<organism evidence="13 14">
    <name type="scientific">Candidatus Woesebacteria bacterium RBG_13_34_9</name>
    <dbReference type="NCBI Taxonomy" id="1802477"/>
    <lineage>
        <taxon>Bacteria</taxon>
        <taxon>Candidatus Woeseibacteriota</taxon>
    </lineage>
</organism>
<dbReference type="GO" id="GO:0006605">
    <property type="term" value="P:protein targeting"/>
    <property type="evidence" value="ECO:0007669"/>
    <property type="project" value="UniProtKB-UniRule"/>
</dbReference>
<dbReference type="GO" id="GO:0065002">
    <property type="term" value="P:intracellular protein transmembrane transport"/>
    <property type="evidence" value="ECO:0007669"/>
    <property type="project" value="UniProtKB-UniRule"/>
</dbReference>
<feature type="domain" description="SecDF P1 head subdomain" evidence="12">
    <location>
        <begin position="167"/>
        <end position="260"/>
    </location>
</feature>
<dbReference type="InterPro" id="IPR005791">
    <property type="entry name" value="SecD"/>
</dbReference>
<dbReference type="GO" id="GO:0005886">
    <property type="term" value="C:plasma membrane"/>
    <property type="evidence" value="ECO:0007669"/>
    <property type="project" value="UniProtKB-SubCell"/>
</dbReference>
<dbReference type="Pfam" id="PF22599">
    <property type="entry name" value="SecDF_P1_head"/>
    <property type="match status" value="1"/>
</dbReference>
<dbReference type="Pfam" id="PF21760">
    <property type="entry name" value="SecD_1st"/>
    <property type="match status" value="1"/>
</dbReference>
<feature type="domain" description="Protein export membrane protein SecD/SecF C-terminal" evidence="10">
    <location>
        <begin position="261"/>
        <end position="439"/>
    </location>
</feature>